<dbReference type="Proteomes" id="UP000198767">
    <property type="component" value="Unassembled WGS sequence"/>
</dbReference>
<gene>
    <name evidence="3" type="ORF">SAMN04488118_105294</name>
</gene>
<proteinExistence type="predicted"/>
<dbReference type="InterPro" id="IPR004107">
    <property type="entry name" value="Integrase_SAM-like_N"/>
</dbReference>
<reference evidence="3 4" key="1">
    <citation type="submission" date="2016-10" db="EMBL/GenBank/DDBJ databases">
        <authorList>
            <person name="de Groot N.N."/>
        </authorList>
    </citation>
    <scope>NUCLEOTIDE SEQUENCE [LARGE SCALE GENOMIC DNA]</scope>
    <source>
        <strain evidence="3 4">U95</strain>
    </source>
</reference>
<keyword evidence="4" id="KW-1185">Reference proteome</keyword>
<evidence type="ECO:0000259" key="2">
    <source>
        <dbReference type="Pfam" id="PF13495"/>
    </source>
</evidence>
<feature type="domain" description="Integrase SAM-like N-terminal" evidence="2">
    <location>
        <begin position="11"/>
        <end position="54"/>
    </location>
</feature>
<dbReference type="GO" id="GO:0003677">
    <property type="term" value="F:DNA binding"/>
    <property type="evidence" value="ECO:0007669"/>
    <property type="project" value="InterPro"/>
</dbReference>
<dbReference type="GO" id="GO:0015074">
    <property type="term" value="P:DNA integration"/>
    <property type="evidence" value="ECO:0007669"/>
    <property type="project" value="InterPro"/>
</dbReference>
<accession>A0A1G5QS54</accession>
<evidence type="ECO:0000313" key="3">
    <source>
        <dbReference type="EMBL" id="SCZ64683.1"/>
    </source>
</evidence>
<feature type="compositionally biased region" description="Basic and acidic residues" evidence="1">
    <location>
        <begin position="1"/>
        <end position="19"/>
    </location>
</feature>
<evidence type="ECO:0000256" key="1">
    <source>
        <dbReference type="SAM" id="MobiDB-lite"/>
    </source>
</evidence>
<dbReference type="AlphaFoldDB" id="A0A1G5QS54"/>
<name>A0A1G5QS54_9RHOB</name>
<dbReference type="EMBL" id="FMWG01000005">
    <property type="protein sequence ID" value="SCZ64683.1"/>
    <property type="molecule type" value="Genomic_DNA"/>
</dbReference>
<evidence type="ECO:0000313" key="4">
    <source>
        <dbReference type="Proteomes" id="UP000198767"/>
    </source>
</evidence>
<dbReference type="OrthoDB" id="9801717at2"/>
<feature type="region of interest" description="Disordered" evidence="1">
    <location>
        <begin position="1"/>
        <end position="21"/>
    </location>
</feature>
<protein>
    <submittedName>
        <fullName evidence="3">Phage integrase, N-terminal SAM-like domain</fullName>
    </submittedName>
</protein>
<dbReference type="RefSeq" id="WP_139163195.1">
    <property type="nucleotide sequence ID" value="NZ_FMWG01000005.1"/>
</dbReference>
<dbReference type="Pfam" id="PF13495">
    <property type="entry name" value="Phage_int_SAM_4"/>
    <property type="match status" value="1"/>
</dbReference>
<sequence>MTGGSHERGEDDTAIRDMSPKTQQAHIGAVRYFAEFIERSPDTATPDELRAYQLKWSGTFGQRAKMYPTLTTGHTNDEETQFFGQV</sequence>
<organism evidence="3 4">
    <name type="scientific">Epibacterium ulvae</name>
    <dbReference type="NCBI Taxonomy" id="1156985"/>
    <lineage>
        <taxon>Bacteria</taxon>
        <taxon>Pseudomonadati</taxon>
        <taxon>Pseudomonadota</taxon>
        <taxon>Alphaproteobacteria</taxon>
        <taxon>Rhodobacterales</taxon>
        <taxon>Roseobacteraceae</taxon>
        <taxon>Epibacterium</taxon>
    </lineage>
</organism>
<dbReference type="STRING" id="1156985.SAMN04488118_105294"/>